<evidence type="ECO:0000313" key="2">
    <source>
        <dbReference type="Proteomes" id="UP001060085"/>
    </source>
</evidence>
<dbReference type="EMBL" id="CM044707">
    <property type="protein sequence ID" value="KAI5653409.1"/>
    <property type="molecule type" value="Genomic_DNA"/>
</dbReference>
<sequence length="125" mass="14543">MPFFGLQNSSNLFLKTSSMCPPKVKTMKGSKNGTKTMKTEPSARKSAPISHGRLSYHRRFLQELFYWIQELKTLIQDFDLQLGDSRDDLRRLSELQSELQEFNPKLSFPFLVIRKIFGIEKGRTI</sequence>
<protein>
    <submittedName>
        <fullName evidence="1">Uncharacterized protein</fullName>
    </submittedName>
</protein>
<name>A0ACB9ZY17_CATRO</name>
<proteinExistence type="predicted"/>
<dbReference type="Proteomes" id="UP001060085">
    <property type="component" value="Linkage Group LG07"/>
</dbReference>
<evidence type="ECO:0000313" key="1">
    <source>
        <dbReference type="EMBL" id="KAI5653409.1"/>
    </source>
</evidence>
<keyword evidence="2" id="KW-1185">Reference proteome</keyword>
<reference evidence="2" key="1">
    <citation type="journal article" date="2023" name="Nat. Plants">
        <title>Single-cell RNA sequencing provides a high-resolution roadmap for understanding the multicellular compartmentation of specialized metabolism.</title>
        <authorList>
            <person name="Sun S."/>
            <person name="Shen X."/>
            <person name="Li Y."/>
            <person name="Li Y."/>
            <person name="Wang S."/>
            <person name="Li R."/>
            <person name="Zhang H."/>
            <person name="Shen G."/>
            <person name="Guo B."/>
            <person name="Wei J."/>
            <person name="Xu J."/>
            <person name="St-Pierre B."/>
            <person name="Chen S."/>
            <person name="Sun C."/>
        </authorList>
    </citation>
    <scope>NUCLEOTIDE SEQUENCE [LARGE SCALE GENOMIC DNA]</scope>
</reference>
<gene>
    <name evidence="1" type="ORF">M9H77_30596</name>
</gene>
<accession>A0ACB9ZY17</accession>
<comment type="caution">
    <text evidence="1">The sequence shown here is derived from an EMBL/GenBank/DDBJ whole genome shotgun (WGS) entry which is preliminary data.</text>
</comment>
<organism evidence="1 2">
    <name type="scientific">Catharanthus roseus</name>
    <name type="common">Madagascar periwinkle</name>
    <name type="synonym">Vinca rosea</name>
    <dbReference type="NCBI Taxonomy" id="4058"/>
    <lineage>
        <taxon>Eukaryota</taxon>
        <taxon>Viridiplantae</taxon>
        <taxon>Streptophyta</taxon>
        <taxon>Embryophyta</taxon>
        <taxon>Tracheophyta</taxon>
        <taxon>Spermatophyta</taxon>
        <taxon>Magnoliopsida</taxon>
        <taxon>eudicotyledons</taxon>
        <taxon>Gunneridae</taxon>
        <taxon>Pentapetalae</taxon>
        <taxon>asterids</taxon>
        <taxon>lamiids</taxon>
        <taxon>Gentianales</taxon>
        <taxon>Apocynaceae</taxon>
        <taxon>Rauvolfioideae</taxon>
        <taxon>Vinceae</taxon>
        <taxon>Catharanthinae</taxon>
        <taxon>Catharanthus</taxon>
    </lineage>
</organism>